<proteinExistence type="inferred from homology"/>
<comment type="catalytic activity">
    <reaction evidence="10 11">
        <text>shikimate + ATP = 3-phosphoshikimate + ADP + H(+)</text>
        <dbReference type="Rhea" id="RHEA:13121"/>
        <dbReference type="ChEBI" id="CHEBI:15378"/>
        <dbReference type="ChEBI" id="CHEBI:30616"/>
        <dbReference type="ChEBI" id="CHEBI:36208"/>
        <dbReference type="ChEBI" id="CHEBI:145989"/>
        <dbReference type="ChEBI" id="CHEBI:456216"/>
        <dbReference type="EC" id="2.7.1.71"/>
    </reaction>
</comment>
<dbReference type="PROSITE" id="PS01128">
    <property type="entry name" value="SHIKIMATE_KINASE"/>
    <property type="match status" value="1"/>
</dbReference>
<dbReference type="GO" id="GO:0005829">
    <property type="term" value="C:cytosol"/>
    <property type="evidence" value="ECO:0007669"/>
    <property type="project" value="TreeGrafter"/>
</dbReference>
<comment type="caution">
    <text evidence="11">Lacks conserved residue(s) required for the propagation of feature annotation.</text>
</comment>
<comment type="similarity">
    <text evidence="2 11">Belongs to the shikimate kinase family.</text>
</comment>
<comment type="subcellular location">
    <subcellularLocation>
        <location evidence="11">Cytoplasm</location>
    </subcellularLocation>
</comment>
<dbReference type="AlphaFoldDB" id="A0A6N9TRQ9"/>
<feature type="binding site" evidence="11">
    <location>
        <position position="81"/>
    </location>
    <ligand>
        <name>substrate</name>
    </ligand>
</feature>
<dbReference type="InterPro" id="IPR000623">
    <property type="entry name" value="Shikimate_kinase/TSH1"/>
</dbReference>
<reference evidence="12 13" key="1">
    <citation type="submission" date="2020-02" db="EMBL/GenBank/DDBJ databases">
        <title>Comparative genomics of sulfur disproportionating microorganisms.</title>
        <authorList>
            <person name="Ward L.M."/>
            <person name="Bertran E."/>
            <person name="Johnston D.T."/>
        </authorList>
    </citation>
    <scope>NUCLEOTIDE SEQUENCE [LARGE SCALE GENOMIC DNA]</scope>
    <source>
        <strain evidence="12 13">DSM 100025</strain>
    </source>
</reference>
<dbReference type="GO" id="GO:0008652">
    <property type="term" value="P:amino acid biosynthetic process"/>
    <property type="evidence" value="ECO:0007669"/>
    <property type="project" value="UniProtKB-KW"/>
</dbReference>
<evidence type="ECO:0000256" key="4">
    <source>
        <dbReference type="ARBA" id="ARBA00022605"/>
    </source>
</evidence>
<dbReference type="Gene3D" id="3.40.50.300">
    <property type="entry name" value="P-loop containing nucleotide triphosphate hydrolases"/>
    <property type="match status" value="1"/>
</dbReference>
<evidence type="ECO:0000256" key="2">
    <source>
        <dbReference type="ARBA" id="ARBA00006997"/>
    </source>
</evidence>
<feature type="binding site" evidence="11">
    <location>
        <begin position="12"/>
        <end position="17"/>
    </location>
    <ligand>
        <name>ATP</name>
        <dbReference type="ChEBI" id="CHEBI:30616"/>
    </ligand>
</feature>
<keyword evidence="8 11" id="KW-0067">ATP-binding</keyword>
<dbReference type="GO" id="GO:0000287">
    <property type="term" value="F:magnesium ion binding"/>
    <property type="evidence" value="ECO:0007669"/>
    <property type="project" value="UniProtKB-UniRule"/>
</dbReference>
<evidence type="ECO:0000256" key="9">
    <source>
        <dbReference type="ARBA" id="ARBA00023141"/>
    </source>
</evidence>
<dbReference type="SUPFAM" id="SSF52540">
    <property type="entry name" value="P-loop containing nucleoside triphosphate hydrolases"/>
    <property type="match status" value="1"/>
</dbReference>
<dbReference type="Proteomes" id="UP000469346">
    <property type="component" value="Unassembled WGS sequence"/>
</dbReference>
<evidence type="ECO:0000256" key="6">
    <source>
        <dbReference type="ARBA" id="ARBA00022741"/>
    </source>
</evidence>
<evidence type="ECO:0000256" key="8">
    <source>
        <dbReference type="ARBA" id="ARBA00022840"/>
    </source>
</evidence>
<keyword evidence="11" id="KW-0963">Cytoplasm</keyword>
<dbReference type="PANTHER" id="PTHR21087">
    <property type="entry name" value="SHIKIMATE KINASE"/>
    <property type="match status" value="1"/>
</dbReference>
<accession>A0A6N9TRQ9</accession>
<sequence length="181" mass="19230">MKEKVLLVGARATGKSAVGGVLARRLAWPFADLDQRIEAAAGRSIAEIVAAEGWEGFRRREAALLAELLEAPGRLVLAGGGGVVLHASLRELARRRALVVWLKAGVETVLRRLAADPGTGRRRPALVAGASPEAEVRRVLAERAPLYAAWAHAEVDTEGSGPEEIADRIAAMIRPPGREEG</sequence>
<keyword evidence="11" id="KW-0479">Metal-binding</keyword>
<dbReference type="InterPro" id="IPR027417">
    <property type="entry name" value="P-loop_NTPase"/>
</dbReference>
<dbReference type="GO" id="GO:0005524">
    <property type="term" value="F:ATP binding"/>
    <property type="evidence" value="ECO:0007669"/>
    <property type="project" value="UniProtKB-UniRule"/>
</dbReference>
<feature type="binding site" evidence="11">
    <location>
        <position position="34"/>
    </location>
    <ligand>
        <name>substrate</name>
    </ligand>
</feature>
<evidence type="ECO:0000256" key="7">
    <source>
        <dbReference type="ARBA" id="ARBA00022777"/>
    </source>
</evidence>
<dbReference type="CDD" id="cd00464">
    <property type="entry name" value="SK"/>
    <property type="match status" value="1"/>
</dbReference>
<feature type="binding site" evidence="11">
    <location>
        <position position="123"/>
    </location>
    <ligand>
        <name>ATP</name>
        <dbReference type="ChEBI" id="CHEBI:30616"/>
    </ligand>
</feature>
<keyword evidence="6 11" id="KW-0547">Nucleotide-binding</keyword>
<dbReference type="PRINTS" id="PR01100">
    <property type="entry name" value="SHIKIMTKNASE"/>
</dbReference>
<feature type="binding site" evidence="11">
    <location>
        <position position="143"/>
    </location>
    <ligand>
        <name>substrate</name>
    </ligand>
</feature>
<organism evidence="12 13">
    <name type="scientific">Dissulfurirhabdus thermomarina</name>
    <dbReference type="NCBI Taxonomy" id="1765737"/>
    <lineage>
        <taxon>Bacteria</taxon>
        <taxon>Deltaproteobacteria</taxon>
        <taxon>Dissulfurirhabdaceae</taxon>
        <taxon>Dissulfurirhabdus</taxon>
    </lineage>
</organism>
<dbReference type="GO" id="GO:0009073">
    <property type="term" value="P:aromatic amino acid family biosynthetic process"/>
    <property type="evidence" value="ECO:0007669"/>
    <property type="project" value="UniProtKB-KW"/>
</dbReference>
<evidence type="ECO:0000256" key="1">
    <source>
        <dbReference type="ARBA" id="ARBA00004842"/>
    </source>
</evidence>
<keyword evidence="9 11" id="KW-0057">Aromatic amino acid biosynthesis</keyword>
<evidence type="ECO:0000256" key="10">
    <source>
        <dbReference type="ARBA" id="ARBA00048567"/>
    </source>
</evidence>
<comment type="cofactor">
    <cofactor evidence="11">
        <name>Mg(2+)</name>
        <dbReference type="ChEBI" id="CHEBI:18420"/>
    </cofactor>
    <text evidence="11">Binds 1 Mg(2+) ion per subunit.</text>
</comment>
<evidence type="ECO:0000313" key="13">
    <source>
        <dbReference type="Proteomes" id="UP000469346"/>
    </source>
</evidence>
<keyword evidence="7 11" id="KW-0418">Kinase</keyword>
<comment type="caution">
    <text evidence="12">The sequence shown here is derived from an EMBL/GenBank/DDBJ whole genome shotgun (WGS) entry which is preliminary data.</text>
</comment>
<evidence type="ECO:0000256" key="11">
    <source>
        <dbReference type="HAMAP-Rule" id="MF_00109"/>
    </source>
</evidence>
<name>A0A6N9TRQ9_DISTH</name>
<evidence type="ECO:0000313" key="12">
    <source>
        <dbReference type="EMBL" id="NDY42803.1"/>
    </source>
</evidence>
<feature type="binding site" evidence="11">
    <location>
        <position position="16"/>
    </location>
    <ligand>
        <name>Mg(2+)</name>
        <dbReference type="ChEBI" id="CHEBI:18420"/>
    </ligand>
</feature>
<protein>
    <recommendedName>
        <fullName evidence="3 11">Shikimate kinase</fullName>
        <shortName evidence="11">SK</shortName>
        <ecNumber evidence="3 11">2.7.1.71</ecNumber>
    </recommendedName>
</protein>
<dbReference type="RefSeq" id="WP_163298933.1">
    <property type="nucleotide sequence ID" value="NZ_JAAGRR010000087.1"/>
</dbReference>
<dbReference type="EMBL" id="JAAGRR010000087">
    <property type="protein sequence ID" value="NDY42803.1"/>
    <property type="molecule type" value="Genomic_DNA"/>
</dbReference>
<gene>
    <name evidence="11" type="primary">aroK</name>
    <name evidence="12" type="ORF">G3N55_08100</name>
</gene>
<keyword evidence="11" id="KW-0460">Magnesium</keyword>
<dbReference type="GO" id="GO:0009423">
    <property type="term" value="P:chorismate biosynthetic process"/>
    <property type="evidence" value="ECO:0007669"/>
    <property type="project" value="UniProtKB-UniRule"/>
</dbReference>
<dbReference type="PANTHER" id="PTHR21087:SF16">
    <property type="entry name" value="SHIKIMATE KINASE 1, CHLOROPLASTIC"/>
    <property type="match status" value="1"/>
</dbReference>
<dbReference type="UniPathway" id="UPA00053">
    <property type="reaction ID" value="UER00088"/>
</dbReference>
<dbReference type="GO" id="GO:0004765">
    <property type="term" value="F:shikimate kinase activity"/>
    <property type="evidence" value="ECO:0007669"/>
    <property type="project" value="UniProtKB-UniRule"/>
</dbReference>
<dbReference type="InterPro" id="IPR023000">
    <property type="entry name" value="Shikimate_kinase_CS"/>
</dbReference>
<evidence type="ECO:0000256" key="5">
    <source>
        <dbReference type="ARBA" id="ARBA00022679"/>
    </source>
</evidence>
<keyword evidence="5 11" id="KW-0808">Transferase</keyword>
<dbReference type="Pfam" id="PF01202">
    <property type="entry name" value="SKI"/>
    <property type="match status" value="1"/>
</dbReference>
<comment type="pathway">
    <text evidence="1 11">Metabolic intermediate biosynthesis; chorismate biosynthesis; chorismate from D-erythrose 4-phosphate and phosphoenolpyruvate: step 5/7.</text>
</comment>
<feature type="binding site" evidence="11">
    <location>
        <position position="58"/>
    </location>
    <ligand>
        <name>substrate</name>
    </ligand>
</feature>
<keyword evidence="13" id="KW-1185">Reference proteome</keyword>
<comment type="subunit">
    <text evidence="11">Monomer.</text>
</comment>
<dbReference type="HAMAP" id="MF_00109">
    <property type="entry name" value="Shikimate_kinase"/>
    <property type="match status" value="1"/>
</dbReference>
<dbReference type="InterPro" id="IPR031322">
    <property type="entry name" value="Shikimate/glucono_kinase"/>
</dbReference>
<comment type="function">
    <text evidence="11">Catalyzes the specific phosphorylation of the 3-hydroxyl group of shikimic acid using ATP as a cosubstrate.</text>
</comment>
<evidence type="ECO:0000256" key="3">
    <source>
        <dbReference type="ARBA" id="ARBA00012154"/>
    </source>
</evidence>
<keyword evidence="4 11" id="KW-0028">Amino-acid biosynthesis</keyword>
<dbReference type="EC" id="2.7.1.71" evidence="3 11"/>